<comment type="similarity">
    <text evidence="5">Belongs to the ligand-gated ion channel (TC 1.A.9) family.</text>
</comment>
<dbReference type="InterPro" id="IPR006029">
    <property type="entry name" value="Neurotrans-gated_channel_TM"/>
</dbReference>
<dbReference type="InterPro" id="IPR006201">
    <property type="entry name" value="Neur_channel"/>
</dbReference>
<keyword evidence="4 5" id="KW-0472">Membrane</keyword>
<dbReference type="AlphaFoldDB" id="A0AAN8JV42"/>
<dbReference type="InterPro" id="IPR036734">
    <property type="entry name" value="Neur_chan_lig-bd_sf"/>
</dbReference>
<evidence type="ECO:0000259" key="7">
    <source>
        <dbReference type="Pfam" id="PF02932"/>
    </source>
</evidence>
<dbReference type="CDD" id="cd19051">
    <property type="entry name" value="LGIC_TM_cation"/>
    <property type="match status" value="1"/>
</dbReference>
<dbReference type="SUPFAM" id="SSF90112">
    <property type="entry name" value="Neurotransmitter-gated ion-channel transmembrane pore"/>
    <property type="match status" value="1"/>
</dbReference>
<reference evidence="8 9" key="1">
    <citation type="submission" date="2024-01" db="EMBL/GenBank/DDBJ databases">
        <title>The genome of the rayed Mediterranean limpet Patella caerulea (Linnaeus, 1758).</title>
        <authorList>
            <person name="Anh-Thu Weber A."/>
            <person name="Halstead-Nussloch G."/>
        </authorList>
    </citation>
    <scope>NUCLEOTIDE SEQUENCE [LARGE SCALE GENOMIC DNA]</scope>
    <source>
        <strain evidence="8">AATW-2023a</strain>
        <tissue evidence="8">Whole specimen</tissue>
    </source>
</reference>
<evidence type="ECO:0000259" key="6">
    <source>
        <dbReference type="Pfam" id="PF02931"/>
    </source>
</evidence>
<dbReference type="InterPro" id="IPR018000">
    <property type="entry name" value="Neurotransmitter_ion_chnl_CS"/>
</dbReference>
<dbReference type="GO" id="GO:0005230">
    <property type="term" value="F:extracellular ligand-gated monoatomic ion channel activity"/>
    <property type="evidence" value="ECO:0007669"/>
    <property type="project" value="InterPro"/>
</dbReference>
<dbReference type="PRINTS" id="PR00252">
    <property type="entry name" value="NRIONCHANNEL"/>
</dbReference>
<dbReference type="EMBL" id="JAZGQO010000006">
    <property type="protein sequence ID" value="KAK6186032.1"/>
    <property type="molecule type" value="Genomic_DNA"/>
</dbReference>
<dbReference type="CDD" id="cd18989">
    <property type="entry name" value="LGIC_ECD_cation"/>
    <property type="match status" value="1"/>
</dbReference>
<keyword evidence="9" id="KW-1185">Reference proteome</keyword>
<feature type="domain" description="Neurotransmitter-gated ion-channel ligand-binding" evidence="6">
    <location>
        <begin position="2"/>
        <end position="194"/>
    </location>
</feature>
<feature type="transmembrane region" description="Helical" evidence="5">
    <location>
        <begin position="360"/>
        <end position="380"/>
    </location>
</feature>
<feature type="transmembrane region" description="Helical" evidence="5">
    <location>
        <begin position="196"/>
        <end position="220"/>
    </location>
</feature>
<evidence type="ECO:0000256" key="4">
    <source>
        <dbReference type="ARBA" id="ARBA00023136"/>
    </source>
</evidence>
<name>A0AAN8JV42_PATCE</name>
<dbReference type="FunFam" id="2.70.170.10:FF:000028">
    <property type="entry name" value="AcetylCholine Receptor"/>
    <property type="match status" value="1"/>
</dbReference>
<dbReference type="PROSITE" id="PS00236">
    <property type="entry name" value="NEUROTR_ION_CHANNEL"/>
    <property type="match status" value="1"/>
</dbReference>
<dbReference type="PANTHER" id="PTHR18945">
    <property type="entry name" value="NEUROTRANSMITTER GATED ION CHANNEL"/>
    <property type="match status" value="1"/>
</dbReference>
<dbReference type="Pfam" id="PF02932">
    <property type="entry name" value="Neur_chan_memb"/>
    <property type="match status" value="1"/>
</dbReference>
<gene>
    <name evidence="8" type="ORF">SNE40_008147</name>
</gene>
<dbReference type="InterPro" id="IPR038050">
    <property type="entry name" value="Neuro_actylchol_rec"/>
</dbReference>
<evidence type="ECO:0000313" key="9">
    <source>
        <dbReference type="Proteomes" id="UP001347796"/>
    </source>
</evidence>
<proteinExistence type="inferred from homology"/>
<dbReference type="GO" id="GO:0004888">
    <property type="term" value="F:transmembrane signaling receptor activity"/>
    <property type="evidence" value="ECO:0007669"/>
    <property type="project" value="InterPro"/>
</dbReference>
<keyword evidence="3 5" id="KW-1133">Transmembrane helix</keyword>
<dbReference type="Pfam" id="PF02931">
    <property type="entry name" value="Neur_chan_LBD"/>
    <property type="match status" value="1"/>
</dbReference>
<comment type="subcellular location">
    <subcellularLocation>
        <location evidence="1">Membrane</location>
        <topology evidence="1">Multi-pass membrane protein</topology>
    </subcellularLocation>
</comment>
<sequence>MVRPKINQSEQTAINIQMFLRQLVELNSREQVMRILGWFVITWVDEKLMWNPDNYGGIIEMNVLQKDIWIPDLTATNSFEDDDIFGSDELRVYVNHTGNISWEPDFAFTTSCPVDVTMFPVDSQTCAVTVMPWMTSDTEILFNETKLVVDTLLAHNGQFAIVGSCVTRHNESVSGNLDNKLVKSSFTLNLKRKPTFYLLNVIGPIAAISFLCGVSFLVPSESGEKLTVAITVLLSLTVFLGVIDDYLPKTSDCIPHFVIYVTLLIGMSFLAVVGNVITLFVHSLSPSVRIPRCVKFLLIPKYTKAKSKEITHSNVFLLSLRRSSTMSITAMSMEPSCCDICGTESVCNHWPEVAKMADKVVYIVFTLTLVCINVTFSFIYL</sequence>
<dbReference type="Gene3D" id="1.20.58.390">
    <property type="entry name" value="Neurotransmitter-gated ion-channel transmembrane domain"/>
    <property type="match status" value="1"/>
</dbReference>
<feature type="transmembrane region" description="Helical" evidence="5">
    <location>
        <begin position="259"/>
        <end position="281"/>
    </location>
</feature>
<dbReference type="Proteomes" id="UP001347796">
    <property type="component" value="Unassembled WGS sequence"/>
</dbReference>
<evidence type="ECO:0000256" key="2">
    <source>
        <dbReference type="ARBA" id="ARBA00022692"/>
    </source>
</evidence>
<dbReference type="InterPro" id="IPR006202">
    <property type="entry name" value="Neur_chan_lig-bd"/>
</dbReference>
<organism evidence="8 9">
    <name type="scientific">Patella caerulea</name>
    <name type="common">Rayed Mediterranean limpet</name>
    <dbReference type="NCBI Taxonomy" id="87958"/>
    <lineage>
        <taxon>Eukaryota</taxon>
        <taxon>Metazoa</taxon>
        <taxon>Spiralia</taxon>
        <taxon>Lophotrochozoa</taxon>
        <taxon>Mollusca</taxon>
        <taxon>Gastropoda</taxon>
        <taxon>Patellogastropoda</taxon>
        <taxon>Patelloidea</taxon>
        <taxon>Patellidae</taxon>
        <taxon>Patella</taxon>
    </lineage>
</organism>
<evidence type="ECO:0000256" key="3">
    <source>
        <dbReference type="ARBA" id="ARBA00022989"/>
    </source>
</evidence>
<dbReference type="InterPro" id="IPR036719">
    <property type="entry name" value="Neuro-gated_channel_TM_sf"/>
</dbReference>
<feature type="domain" description="Neurotransmitter-gated ion-channel transmembrane" evidence="7">
    <location>
        <begin position="204"/>
        <end position="290"/>
    </location>
</feature>
<comment type="caution">
    <text evidence="8">The sequence shown here is derived from an EMBL/GenBank/DDBJ whole genome shotgun (WGS) entry which is preliminary data.</text>
</comment>
<evidence type="ECO:0000256" key="1">
    <source>
        <dbReference type="ARBA" id="ARBA00004141"/>
    </source>
</evidence>
<accession>A0AAN8JV42</accession>
<dbReference type="Gene3D" id="2.70.170.10">
    <property type="entry name" value="Neurotransmitter-gated ion-channel ligand-binding domain"/>
    <property type="match status" value="1"/>
</dbReference>
<evidence type="ECO:0000256" key="5">
    <source>
        <dbReference type="RuleBase" id="RU000687"/>
    </source>
</evidence>
<keyword evidence="5" id="KW-0407">Ion channel</keyword>
<protein>
    <submittedName>
        <fullName evidence="8">Uncharacterized protein</fullName>
    </submittedName>
</protein>
<dbReference type="SUPFAM" id="SSF63712">
    <property type="entry name" value="Nicotinic receptor ligand binding domain-like"/>
    <property type="match status" value="1"/>
</dbReference>
<dbReference type="GO" id="GO:0016020">
    <property type="term" value="C:membrane"/>
    <property type="evidence" value="ECO:0007669"/>
    <property type="project" value="UniProtKB-SubCell"/>
</dbReference>
<evidence type="ECO:0000313" key="8">
    <source>
        <dbReference type="EMBL" id="KAK6186032.1"/>
    </source>
</evidence>
<feature type="transmembrane region" description="Helical" evidence="5">
    <location>
        <begin position="226"/>
        <end position="247"/>
    </location>
</feature>
<keyword evidence="5" id="KW-0813">Transport</keyword>
<keyword evidence="2 5" id="KW-0812">Transmembrane</keyword>
<keyword evidence="5" id="KW-0406">Ion transport</keyword>